<dbReference type="AlphaFoldDB" id="A0A1V4JRX1"/>
<reference evidence="1 2" key="1">
    <citation type="submission" date="2016-02" db="EMBL/GenBank/DDBJ databases">
        <title>Band-tailed pigeon sequencing and assembly.</title>
        <authorList>
            <person name="Soares A.E."/>
            <person name="Novak B.J."/>
            <person name="Rice E.S."/>
            <person name="O'Connell B."/>
            <person name="Chang D."/>
            <person name="Weber S."/>
            <person name="Shapiro B."/>
        </authorList>
    </citation>
    <scope>NUCLEOTIDE SEQUENCE [LARGE SCALE GENOMIC DNA]</scope>
    <source>
        <strain evidence="1">BTP2013</strain>
        <tissue evidence="1">Blood</tissue>
    </source>
</reference>
<comment type="caution">
    <text evidence="1">The sequence shown here is derived from an EMBL/GenBank/DDBJ whole genome shotgun (WGS) entry which is preliminary data.</text>
</comment>
<dbReference type="EMBL" id="LSYS01006629">
    <property type="protein sequence ID" value="OPJ74942.1"/>
    <property type="molecule type" value="Genomic_DNA"/>
</dbReference>
<keyword evidence="2" id="KW-1185">Reference proteome</keyword>
<evidence type="ECO:0000313" key="1">
    <source>
        <dbReference type="EMBL" id="OPJ74942.1"/>
    </source>
</evidence>
<organism evidence="1 2">
    <name type="scientific">Patagioenas fasciata monilis</name>
    <dbReference type="NCBI Taxonomy" id="372326"/>
    <lineage>
        <taxon>Eukaryota</taxon>
        <taxon>Metazoa</taxon>
        <taxon>Chordata</taxon>
        <taxon>Craniata</taxon>
        <taxon>Vertebrata</taxon>
        <taxon>Euteleostomi</taxon>
        <taxon>Archelosauria</taxon>
        <taxon>Archosauria</taxon>
        <taxon>Dinosauria</taxon>
        <taxon>Saurischia</taxon>
        <taxon>Theropoda</taxon>
        <taxon>Coelurosauria</taxon>
        <taxon>Aves</taxon>
        <taxon>Neognathae</taxon>
        <taxon>Neoaves</taxon>
        <taxon>Columbimorphae</taxon>
        <taxon>Columbiformes</taxon>
        <taxon>Columbidae</taxon>
        <taxon>Patagioenas</taxon>
    </lineage>
</organism>
<dbReference type="Proteomes" id="UP000190648">
    <property type="component" value="Unassembled WGS sequence"/>
</dbReference>
<proteinExistence type="predicted"/>
<protein>
    <submittedName>
        <fullName evidence="1">Uncharacterized protein</fullName>
    </submittedName>
</protein>
<accession>A0A1V4JRX1</accession>
<evidence type="ECO:0000313" key="2">
    <source>
        <dbReference type="Proteomes" id="UP000190648"/>
    </source>
</evidence>
<gene>
    <name evidence="1" type="ORF">AV530_018436</name>
</gene>
<sequence length="92" mass="10387">MSRRLQRWMCHKRALFSQFPEDGRWHAARAALAPCLHWKGNVSSCREPSGNLRWQISSCSAGEEEHGAAAGSLLPWPCTPKLTLEVQHHTKP</sequence>
<name>A0A1V4JRX1_PATFA</name>